<dbReference type="PROSITE" id="PS51257">
    <property type="entry name" value="PROKAR_LIPOPROTEIN"/>
    <property type="match status" value="1"/>
</dbReference>
<name>A0A371YX01_9PROT</name>
<organism evidence="3 4">
    <name type="scientific">Komagataeibacter melaceti</name>
    <dbReference type="NCBI Taxonomy" id="2766577"/>
    <lineage>
        <taxon>Bacteria</taxon>
        <taxon>Pseudomonadati</taxon>
        <taxon>Pseudomonadota</taxon>
        <taxon>Alphaproteobacteria</taxon>
        <taxon>Acetobacterales</taxon>
        <taxon>Acetobacteraceae</taxon>
        <taxon>Komagataeibacter</taxon>
    </lineage>
</organism>
<protein>
    <submittedName>
        <fullName evidence="3">LapA family protein</fullName>
    </submittedName>
</protein>
<sequence>MIRLVITLPVIVALIIFAACNQAPVELSWLEWKWTSSPGVLALLVGALFYATGSASAWIVVLRQMRRARRAEQELRTLRARMPVDEAGPARAPGLTSAPPDSPMLKAYAAGNTPVPAPAPVAPAPVTVMPEAPATPDAPPPSERPAG</sequence>
<keyword evidence="4" id="KW-1185">Reference proteome</keyword>
<dbReference type="AlphaFoldDB" id="A0A371YX01"/>
<feature type="compositionally biased region" description="Low complexity" evidence="1">
    <location>
        <begin position="124"/>
        <end position="135"/>
    </location>
</feature>
<keyword evidence="2" id="KW-0812">Transmembrane</keyword>
<dbReference type="EMBL" id="QUWV01000151">
    <property type="protein sequence ID" value="RFD18768.1"/>
    <property type="molecule type" value="Genomic_DNA"/>
</dbReference>
<dbReference type="OrthoDB" id="7284608at2"/>
<reference evidence="3 4" key="1">
    <citation type="submission" date="2018-08" db="EMBL/GenBank/DDBJ databases">
        <title>Komagataeibacter sp. AV 382.</title>
        <authorList>
            <person name="Skraban J."/>
            <person name="Trcek J."/>
        </authorList>
    </citation>
    <scope>NUCLEOTIDE SEQUENCE [LARGE SCALE GENOMIC DNA]</scope>
    <source>
        <strain evidence="3 4">AV 382</strain>
    </source>
</reference>
<gene>
    <name evidence="3" type="ORF">DY926_14570</name>
</gene>
<evidence type="ECO:0000256" key="1">
    <source>
        <dbReference type="SAM" id="MobiDB-lite"/>
    </source>
</evidence>
<proteinExistence type="predicted"/>
<evidence type="ECO:0000313" key="4">
    <source>
        <dbReference type="Proteomes" id="UP000262371"/>
    </source>
</evidence>
<dbReference type="RefSeq" id="WP_116704030.1">
    <property type="nucleotide sequence ID" value="NZ_QUWV01000151.1"/>
</dbReference>
<accession>A0A371YX01</accession>
<feature type="transmembrane region" description="Helical" evidence="2">
    <location>
        <begin position="38"/>
        <end position="61"/>
    </location>
</feature>
<feature type="compositionally biased region" description="Pro residues" evidence="1">
    <location>
        <begin position="136"/>
        <end position="147"/>
    </location>
</feature>
<keyword evidence="2" id="KW-1133">Transmembrane helix</keyword>
<comment type="caution">
    <text evidence="3">The sequence shown here is derived from an EMBL/GenBank/DDBJ whole genome shotgun (WGS) entry which is preliminary data.</text>
</comment>
<evidence type="ECO:0000313" key="3">
    <source>
        <dbReference type="EMBL" id="RFD18768.1"/>
    </source>
</evidence>
<evidence type="ECO:0000256" key="2">
    <source>
        <dbReference type="SAM" id="Phobius"/>
    </source>
</evidence>
<keyword evidence="2" id="KW-0472">Membrane</keyword>
<dbReference type="Proteomes" id="UP000262371">
    <property type="component" value="Unassembled WGS sequence"/>
</dbReference>
<feature type="region of interest" description="Disordered" evidence="1">
    <location>
        <begin position="80"/>
        <end position="147"/>
    </location>
</feature>